<dbReference type="Proteomes" id="UP001219568">
    <property type="component" value="Unassembled WGS sequence"/>
</dbReference>
<evidence type="ECO:0000313" key="5">
    <source>
        <dbReference type="Proteomes" id="UP001219568"/>
    </source>
</evidence>
<proteinExistence type="inferred from homology"/>
<organism evidence="4 5">
    <name type="scientific">Penicillium canescens</name>
    <dbReference type="NCBI Taxonomy" id="5083"/>
    <lineage>
        <taxon>Eukaryota</taxon>
        <taxon>Fungi</taxon>
        <taxon>Dikarya</taxon>
        <taxon>Ascomycota</taxon>
        <taxon>Pezizomycotina</taxon>
        <taxon>Eurotiomycetes</taxon>
        <taxon>Eurotiomycetidae</taxon>
        <taxon>Eurotiales</taxon>
        <taxon>Aspergillaceae</taxon>
        <taxon>Penicillium</taxon>
    </lineage>
</organism>
<dbReference type="PANTHER" id="PTHR13789">
    <property type="entry name" value="MONOOXYGENASE"/>
    <property type="match status" value="1"/>
</dbReference>
<name>A0AAD6I3U8_PENCN</name>
<evidence type="ECO:0000256" key="3">
    <source>
        <dbReference type="ARBA" id="ARBA00023033"/>
    </source>
</evidence>
<evidence type="ECO:0000256" key="2">
    <source>
        <dbReference type="ARBA" id="ARBA00023002"/>
    </source>
</evidence>
<sequence>MYDRCRGEIGLKNWEYIRGDLIIAADGVNLVARTILEESGRSSFENTGVAAYRATVDVERIKNDPEPSWLLDRPSLNLWLDSVDFLVRVGDQRHVMTYIIGAGKSFNMALSHPDHSDPSTWDQATALAD</sequence>
<comment type="similarity">
    <text evidence="1">Belongs to the paxM FAD-dependent monooxygenase family.</text>
</comment>
<keyword evidence="5" id="KW-1185">Reference proteome</keyword>
<dbReference type="InterPro" id="IPR050493">
    <property type="entry name" value="FAD-dep_Monooxygenase_BioMet"/>
</dbReference>
<evidence type="ECO:0000313" key="4">
    <source>
        <dbReference type="EMBL" id="KAJ6030199.1"/>
    </source>
</evidence>
<evidence type="ECO:0000256" key="1">
    <source>
        <dbReference type="ARBA" id="ARBA00007992"/>
    </source>
</evidence>
<dbReference type="PANTHER" id="PTHR13789:SF306">
    <property type="entry name" value="HYDROXYLASE, PUTATIVE-RELATED"/>
    <property type="match status" value="1"/>
</dbReference>
<dbReference type="EMBL" id="JAQJZL010000014">
    <property type="protein sequence ID" value="KAJ6030199.1"/>
    <property type="molecule type" value="Genomic_DNA"/>
</dbReference>
<dbReference type="Gene3D" id="3.30.9.30">
    <property type="match status" value="1"/>
</dbReference>
<keyword evidence="3 4" id="KW-0503">Monooxygenase</keyword>
<reference evidence="4" key="2">
    <citation type="submission" date="2023-01" db="EMBL/GenBank/DDBJ databases">
        <authorList>
            <person name="Petersen C."/>
        </authorList>
    </citation>
    <scope>NUCLEOTIDE SEQUENCE</scope>
    <source>
        <strain evidence="4">IBT 15450</strain>
    </source>
</reference>
<dbReference type="GO" id="GO:0004497">
    <property type="term" value="F:monooxygenase activity"/>
    <property type="evidence" value="ECO:0007669"/>
    <property type="project" value="UniProtKB-KW"/>
</dbReference>
<reference evidence="4" key="1">
    <citation type="journal article" date="2023" name="IMA Fungus">
        <title>Comparative genomic study of the Penicillium genus elucidates a diverse pangenome and 15 lateral gene transfer events.</title>
        <authorList>
            <person name="Petersen C."/>
            <person name="Sorensen T."/>
            <person name="Nielsen M.R."/>
            <person name="Sondergaard T.E."/>
            <person name="Sorensen J.L."/>
            <person name="Fitzpatrick D.A."/>
            <person name="Frisvad J.C."/>
            <person name="Nielsen K.L."/>
        </authorList>
    </citation>
    <scope>NUCLEOTIDE SEQUENCE</scope>
    <source>
        <strain evidence="4">IBT 15450</strain>
    </source>
</reference>
<protein>
    <submittedName>
        <fullName evidence="4">Monooxygenase FAD-binding</fullName>
    </submittedName>
</protein>
<gene>
    <name evidence="4" type="ORF">N7460_010465</name>
</gene>
<comment type="caution">
    <text evidence="4">The sequence shown here is derived from an EMBL/GenBank/DDBJ whole genome shotgun (WGS) entry which is preliminary data.</text>
</comment>
<accession>A0AAD6I3U8</accession>
<keyword evidence="2" id="KW-0560">Oxidoreductase</keyword>
<dbReference type="AlphaFoldDB" id="A0AAD6I3U8"/>